<keyword evidence="5" id="KW-1133">Transmembrane helix</keyword>
<organism evidence="9 10">
    <name type="scientific">Lithocarpus litseifolius</name>
    <dbReference type="NCBI Taxonomy" id="425828"/>
    <lineage>
        <taxon>Eukaryota</taxon>
        <taxon>Viridiplantae</taxon>
        <taxon>Streptophyta</taxon>
        <taxon>Embryophyta</taxon>
        <taxon>Tracheophyta</taxon>
        <taxon>Spermatophyta</taxon>
        <taxon>Magnoliopsida</taxon>
        <taxon>eudicotyledons</taxon>
        <taxon>Gunneridae</taxon>
        <taxon>Pentapetalae</taxon>
        <taxon>rosids</taxon>
        <taxon>fabids</taxon>
        <taxon>Fagales</taxon>
        <taxon>Fagaceae</taxon>
        <taxon>Lithocarpus</taxon>
    </lineage>
</organism>
<sequence length="103" mass="11938">MDDLASKWERSSHKAKEHDTVDLPSVVESNNRVLVSRLFTKRRVNLEALTRTLQRMWCSVQTFEGHESFASHESIEQLHRLVFVLGITHVIYSASLPLHWPCP</sequence>
<comment type="similarity">
    <text evidence="2">Belongs to the MLO family.</text>
</comment>
<comment type="subcellular location">
    <subcellularLocation>
        <location evidence="1">Membrane</location>
        <topology evidence="1">Multi-pass membrane protein</topology>
    </subcellularLocation>
</comment>
<keyword evidence="3" id="KW-0812">Transmembrane</keyword>
<dbReference type="Proteomes" id="UP001459277">
    <property type="component" value="Unassembled WGS sequence"/>
</dbReference>
<evidence type="ECO:0000256" key="3">
    <source>
        <dbReference type="ARBA" id="ARBA00022692"/>
    </source>
</evidence>
<evidence type="ECO:0000256" key="7">
    <source>
        <dbReference type="ARBA" id="ARBA00023265"/>
    </source>
</evidence>
<evidence type="ECO:0000256" key="8">
    <source>
        <dbReference type="SAM" id="MobiDB-lite"/>
    </source>
</evidence>
<dbReference type="InterPro" id="IPR004326">
    <property type="entry name" value="Mlo"/>
</dbReference>
<evidence type="ECO:0000256" key="2">
    <source>
        <dbReference type="ARBA" id="ARBA00006574"/>
    </source>
</evidence>
<comment type="caution">
    <text evidence="9">The sequence shown here is derived from an EMBL/GenBank/DDBJ whole genome shotgun (WGS) entry which is preliminary data.</text>
</comment>
<evidence type="ECO:0000256" key="1">
    <source>
        <dbReference type="ARBA" id="ARBA00004141"/>
    </source>
</evidence>
<dbReference type="Pfam" id="PF03094">
    <property type="entry name" value="Mlo"/>
    <property type="match status" value="1"/>
</dbReference>
<keyword evidence="10" id="KW-1185">Reference proteome</keyword>
<gene>
    <name evidence="9" type="ORF">SO802_025138</name>
</gene>
<proteinExistence type="inferred from homology"/>
<dbReference type="GO" id="GO:0006952">
    <property type="term" value="P:defense response"/>
    <property type="evidence" value="ECO:0007669"/>
    <property type="project" value="UniProtKB-KW"/>
</dbReference>
<evidence type="ECO:0000256" key="5">
    <source>
        <dbReference type="ARBA" id="ARBA00022989"/>
    </source>
</evidence>
<reference evidence="9 10" key="1">
    <citation type="submission" date="2024-01" db="EMBL/GenBank/DDBJ databases">
        <title>A telomere-to-telomere, gap-free genome of sweet tea (Lithocarpus litseifolius).</title>
        <authorList>
            <person name="Zhou J."/>
        </authorList>
    </citation>
    <scope>NUCLEOTIDE SEQUENCE [LARGE SCALE GENOMIC DNA]</scope>
    <source>
        <strain evidence="9">Zhou-2022a</strain>
        <tissue evidence="9">Leaf</tissue>
    </source>
</reference>
<feature type="region of interest" description="Disordered" evidence="8">
    <location>
        <begin position="1"/>
        <end position="20"/>
    </location>
</feature>
<evidence type="ECO:0000313" key="9">
    <source>
        <dbReference type="EMBL" id="KAK9990153.1"/>
    </source>
</evidence>
<dbReference type="AlphaFoldDB" id="A0AAW2BY15"/>
<evidence type="ECO:0000256" key="4">
    <source>
        <dbReference type="ARBA" id="ARBA00022821"/>
    </source>
</evidence>
<accession>A0AAW2BY15</accession>
<keyword evidence="4" id="KW-0611">Plant defense</keyword>
<evidence type="ECO:0000313" key="10">
    <source>
        <dbReference type="Proteomes" id="UP001459277"/>
    </source>
</evidence>
<protein>
    <submittedName>
        <fullName evidence="9">Uncharacterized protein</fullName>
    </submittedName>
</protein>
<keyword evidence="7" id="KW-0568">Pathogenesis-related protein</keyword>
<keyword evidence="6" id="KW-0472">Membrane</keyword>
<dbReference type="GO" id="GO:0016020">
    <property type="term" value="C:membrane"/>
    <property type="evidence" value="ECO:0007669"/>
    <property type="project" value="UniProtKB-SubCell"/>
</dbReference>
<dbReference type="EMBL" id="JAZDWU010000009">
    <property type="protein sequence ID" value="KAK9990153.1"/>
    <property type="molecule type" value="Genomic_DNA"/>
</dbReference>
<evidence type="ECO:0000256" key="6">
    <source>
        <dbReference type="ARBA" id="ARBA00023136"/>
    </source>
</evidence>
<name>A0AAW2BY15_9ROSI</name>